<comment type="caution">
    <text evidence="1">The sequence shown here is derived from an EMBL/GenBank/DDBJ whole genome shotgun (WGS) entry which is preliminary data.</text>
</comment>
<dbReference type="AlphaFoldDB" id="A0ABD0JPI0"/>
<sequence>MSSGFRTHRCGHRVLQKSRFCKHLLDTAASMRVYTVPKTIKIINSDCTHSRFSAEQEIRGSADHYAASDCSAEGVAGRPGGNVQSFFSRGCLLFYLQRVQW</sequence>
<evidence type="ECO:0000313" key="1">
    <source>
        <dbReference type="EMBL" id="KAK7476372.1"/>
    </source>
</evidence>
<dbReference type="Proteomes" id="UP001519460">
    <property type="component" value="Unassembled WGS sequence"/>
</dbReference>
<evidence type="ECO:0000313" key="2">
    <source>
        <dbReference type="Proteomes" id="UP001519460"/>
    </source>
</evidence>
<dbReference type="EMBL" id="JACVVK020000377">
    <property type="protein sequence ID" value="KAK7476372.1"/>
    <property type="molecule type" value="Genomic_DNA"/>
</dbReference>
<name>A0ABD0JPI0_9CAEN</name>
<organism evidence="1 2">
    <name type="scientific">Batillaria attramentaria</name>
    <dbReference type="NCBI Taxonomy" id="370345"/>
    <lineage>
        <taxon>Eukaryota</taxon>
        <taxon>Metazoa</taxon>
        <taxon>Spiralia</taxon>
        <taxon>Lophotrochozoa</taxon>
        <taxon>Mollusca</taxon>
        <taxon>Gastropoda</taxon>
        <taxon>Caenogastropoda</taxon>
        <taxon>Sorbeoconcha</taxon>
        <taxon>Cerithioidea</taxon>
        <taxon>Batillariidae</taxon>
        <taxon>Batillaria</taxon>
    </lineage>
</organism>
<evidence type="ECO:0008006" key="3">
    <source>
        <dbReference type="Google" id="ProtNLM"/>
    </source>
</evidence>
<keyword evidence="2" id="KW-1185">Reference proteome</keyword>
<reference evidence="1 2" key="1">
    <citation type="journal article" date="2023" name="Sci. Data">
        <title>Genome assembly of the Korean intertidal mud-creeper Batillaria attramentaria.</title>
        <authorList>
            <person name="Patra A.K."/>
            <person name="Ho P.T."/>
            <person name="Jun S."/>
            <person name="Lee S.J."/>
            <person name="Kim Y."/>
            <person name="Won Y.J."/>
        </authorList>
    </citation>
    <scope>NUCLEOTIDE SEQUENCE [LARGE SCALE GENOMIC DNA]</scope>
    <source>
        <strain evidence="1">Wonlab-2016</strain>
    </source>
</reference>
<proteinExistence type="predicted"/>
<accession>A0ABD0JPI0</accession>
<gene>
    <name evidence="1" type="ORF">BaRGS_00032372</name>
</gene>
<protein>
    <recommendedName>
        <fullName evidence="3">SWIM-type domain-containing protein</fullName>
    </recommendedName>
</protein>